<keyword evidence="2 4" id="KW-0863">Zinc-finger</keyword>
<sequence>MSLQPKDIVIDLTSSFTLAVHNFSNTIIELDSDESFNLSPDENLPKSKKPSKRKADEEIMKMSQGSSKRLCKDRTSSKFGNCAICWDELGTNPLASTKCGHVYCLKCLEQSLQIEKRCPTCRSKLTGKLAYHPLYLNK</sequence>
<keyword evidence="3" id="KW-0862">Zinc</keyword>
<dbReference type="AlphaFoldDB" id="A0A8J9W6H8"/>
<dbReference type="Gene3D" id="3.30.40.10">
    <property type="entry name" value="Zinc/RING finger domain, C3HC4 (zinc finger)"/>
    <property type="match status" value="1"/>
</dbReference>
<dbReference type="Pfam" id="PF13923">
    <property type="entry name" value="zf-C3HC4_2"/>
    <property type="match status" value="1"/>
</dbReference>
<evidence type="ECO:0000259" key="6">
    <source>
        <dbReference type="PROSITE" id="PS50089"/>
    </source>
</evidence>
<evidence type="ECO:0000256" key="3">
    <source>
        <dbReference type="ARBA" id="ARBA00022833"/>
    </source>
</evidence>
<evidence type="ECO:0000256" key="2">
    <source>
        <dbReference type="ARBA" id="ARBA00022771"/>
    </source>
</evidence>
<protein>
    <recommendedName>
        <fullName evidence="6">RING-type domain-containing protein</fullName>
    </recommendedName>
</protein>
<dbReference type="GO" id="GO:0008270">
    <property type="term" value="F:zinc ion binding"/>
    <property type="evidence" value="ECO:0007669"/>
    <property type="project" value="UniProtKB-KW"/>
</dbReference>
<feature type="non-terminal residue" evidence="7">
    <location>
        <position position="138"/>
    </location>
</feature>
<feature type="domain" description="RING-type" evidence="6">
    <location>
        <begin position="82"/>
        <end position="122"/>
    </location>
</feature>
<dbReference type="SMART" id="SM00184">
    <property type="entry name" value="RING"/>
    <property type="match status" value="1"/>
</dbReference>
<evidence type="ECO:0000313" key="7">
    <source>
        <dbReference type="EMBL" id="CAH0727302.1"/>
    </source>
</evidence>
<dbReference type="InterPro" id="IPR017907">
    <property type="entry name" value="Znf_RING_CS"/>
</dbReference>
<dbReference type="PANTHER" id="PTHR23041:SF78">
    <property type="entry name" value="E3 UBIQUITIN-PROTEIN LIGASE RNF4"/>
    <property type="match status" value="1"/>
</dbReference>
<evidence type="ECO:0000256" key="5">
    <source>
        <dbReference type="SAM" id="MobiDB-lite"/>
    </source>
</evidence>
<dbReference type="SUPFAM" id="SSF57850">
    <property type="entry name" value="RING/U-box"/>
    <property type="match status" value="1"/>
</dbReference>
<dbReference type="InterPro" id="IPR001841">
    <property type="entry name" value="Znf_RING"/>
</dbReference>
<feature type="region of interest" description="Disordered" evidence="5">
    <location>
        <begin position="35"/>
        <end position="73"/>
    </location>
</feature>
<dbReference type="PROSITE" id="PS00518">
    <property type="entry name" value="ZF_RING_1"/>
    <property type="match status" value="1"/>
</dbReference>
<dbReference type="PANTHER" id="PTHR23041">
    <property type="entry name" value="RING FINGER DOMAIN-CONTAINING"/>
    <property type="match status" value="1"/>
</dbReference>
<keyword evidence="8" id="KW-1185">Reference proteome</keyword>
<dbReference type="InterPro" id="IPR013083">
    <property type="entry name" value="Znf_RING/FYVE/PHD"/>
</dbReference>
<reference evidence="7" key="1">
    <citation type="submission" date="2021-12" db="EMBL/GenBank/DDBJ databases">
        <authorList>
            <person name="Martin H S."/>
        </authorList>
    </citation>
    <scope>NUCLEOTIDE SEQUENCE</scope>
</reference>
<evidence type="ECO:0000256" key="1">
    <source>
        <dbReference type="ARBA" id="ARBA00022723"/>
    </source>
</evidence>
<accession>A0A8J9W6H8</accession>
<evidence type="ECO:0000256" key="4">
    <source>
        <dbReference type="PROSITE-ProRule" id="PRU00175"/>
    </source>
</evidence>
<evidence type="ECO:0000313" key="8">
    <source>
        <dbReference type="Proteomes" id="UP000838878"/>
    </source>
</evidence>
<proteinExistence type="predicted"/>
<dbReference type="InterPro" id="IPR047134">
    <property type="entry name" value="RNF4"/>
</dbReference>
<dbReference type="Proteomes" id="UP000838878">
    <property type="component" value="Chromosome 6"/>
</dbReference>
<gene>
    <name evidence="7" type="ORF">BINO364_LOCUS12664</name>
</gene>
<name>A0A8J9W6H8_9NEOP</name>
<organism evidence="7 8">
    <name type="scientific">Brenthis ino</name>
    <name type="common">lesser marbled fritillary</name>
    <dbReference type="NCBI Taxonomy" id="405034"/>
    <lineage>
        <taxon>Eukaryota</taxon>
        <taxon>Metazoa</taxon>
        <taxon>Ecdysozoa</taxon>
        <taxon>Arthropoda</taxon>
        <taxon>Hexapoda</taxon>
        <taxon>Insecta</taxon>
        <taxon>Pterygota</taxon>
        <taxon>Neoptera</taxon>
        <taxon>Endopterygota</taxon>
        <taxon>Lepidoptera</taxon>
        <taxon>Glossata</taxon>
        <taxon>Ditrysia</taxon>
        <taxon>Papilionoidea</taxon>
        <taxon>Nymphalidae</taxon>
        <taxon>Heliconiinae</taxon>
        <taxon>Argynnini</taxon>
        <taxon>Brenthis</taxon>
    </lineage>
</organism>
<dbReference type="OrthoDB" id="6105938at2759"/>
<dbReference type="EMBL" id="OV170226">
    <property type="protein sequence ID" value="CAH0727302.1"/>
    <property type="molecule type" value="Genomic_DNA"/>
</dbReference>
<dbReference type="PROSITE" id="PS50089">
    <property type="entry name" value="ZF_RING_2"/>
    <property type="match status" value="1"/>
</dbReference>
<keyword evidence="1" id="KW-0479">Metal-binding</keyword>